<protein>
    <submittedName>
        <fullName evidence="5">Glutamine cyclotransferase</fullName>
    </submittedName>
</protein>
<evidence type="ECO:0000259" key="4">
    <source>
        <dbReference type="Pfam" id="PF04389"/>
    </source>
</evidence>
<name>A0A0A2F6H3_9PORP</name>
<accession>A0A0A2F6H3</accession>
<keyword evidence="2" id="KW-0012">Acyltransferase</keyword>
<evidence type="ECO:0000313" key="6">
    <source>
        <dbReference type="Proteomes" id="UP000030146"/>
    </source>
</evidence>
<keyword evidence="6" id="KW-1185">Reference proteome</keyword>
<dbReference type="GO" id="GO:0016603">
    <property type="term" value="F:glutaminyl-peptide cyclotransferase activity"/>
    <property type="evidence" value="ECO:0007669"/>
    <property type="project" value="TreeGrafter"/>
</dbReference>
<dbReference type="AlphaFoldDB" id="A0A0A2F6H3"/>
<proteinExistence type="predicted"/>
<keyword evidence="3" id="KW-0732">Signal</keyword>
<dbReference type="PROSITE" id="PS51257">
    <property type="entry name" value="PROKAR_LIPOPROTEIN"/>
    <property type="match status" value="1"/>
</dbReference>
<feature type="signal peptide" evidence="3">
    <location>
        <begin position="1"/>
        <end position="19"/>
    </location>
</feature>
<organism evidence="5 6">
    <name type="scientific">Porphyromonas gulae</name>
    <dbReference type="NCBI Taxonomy" id="111105"/>
    <lineage>
        <taxon>Bacteria</taxon>
        <taxon>Pseudomonadati</taxon>
        <taxon>Bacteroidota</taxon>
        <taxon>Bacteroidia</taxon>
        <taxon>Bacteroidales</taxon>
        <taxon>Porphyromonadaceae</taxon>
        <taxon>Porphyromonas</taxon>
    </lineage>
</organism>
<dbReference type="Gene3D" id="3.40.630.10">
    <property type="entry name" value="Zn peptidases"/>
    <property type="match status" value="1"/>
</dbReference>
<dbReference type="InterPro" id="IPR007484">
    <property type="entry name" value="Peptidase_M28"/>
</dbReference>
<feature type="chain" id="PRO_5001998666" evidence="3">
    <location>
        <begin position="20"/>
        <end position="333"/>
    </location>
</feature>
<dbReference type="GO" id="GO:0008270">
    <property type="term" value="F:zinc ion binding"/>
    <property type="evidence" value="ECO:0007669"/>
    <property type="project" value="TreeGrafter"/>
</dbReference>
<evidence type="ECO:0000256" key="3">
    <source>
        <dbReference type="SAM" id="SignalP"/>
    </source>
</evidence>
<evidence type="ECO:0000313" key="5">
    <source>
        <dbReference type="EMBL" id="KGN85652.1"/>
    </source>
</evidence>
<evidence type="ECO:0000256" key="2">
    <source>
        <dbReference type="ARBA" id="ARBA00023315"/>
    </source>
</evidence>
<dbReference type="PANTHER" id="PTHR12283:SF6">
    <property type="entry name" value="GLUTAMINYL-PEPTIDE CYCLOTRANSFERASE-RELATED"/>
    <property type="match status" value="1"/>
</dbReference>
<dbReference type="Proteomes" id="UP000030146">
    <property type="component" value="Unassembled WGS sequence"/>
</dbReference>
<dbReference type="PANTHER" id="PTHR12283">
    <property type="entry name" value="GLUTAMINYL-PEPTIDE CYCLOTRANSFERASE"/>
    <property type="match status" value="1"/>
</dbReference>
<comment type="caution">
    <text evidence="5">The sequence shown here is derived from an EMBL/GenBank/DDBJ whole genome shotgun (WGS) entry which is preliminary data.</text>
</comment>
<sequence length="333" mass="36417">MKRLITTGAAILLAATLSACNGNNTSDTQDDRAEQAETVQADLFSADSAYTFVQRQVDFGPRIPGTAPHRACGDWLVATLRSFGATVQEQTAEIKAHDGTMLPMRNIIASYHPEATRRILLMAHWDTRPASDQDANPAMHTETFDGADDGGSGVGVLLEITRYLGQQKDSGMGIDIVFFDTEDYGSYGDDESWCLGSQYWSRNPHVAGYKAEAGILLDMVGAEGATFYWEYFSKSYAPGLISAVWQTAAELGYGSYFIQADGGALTDDHVPVIKNLGIPCIDIINYSSKNEHGFGDHWHTQRDNMEIIDKNVLDAVGETVIRYLDEQAKAASH</sequence>
<dbReference type="EMBL" id="JRAK01000123">
    <property type="protein sequence ID" value="KGN85652.1"/>
    <property type="molecule type" value="Genomic_DNA"/>
</dbReference>
<feature type="domain" description="Peptidase M28" evidence="4">
    <location>
        <begin position="106"/>
        <end position="323"/>
    </location>
</feature>
<dbReference type="Pfam" id="PF04389">
    <property type="entry name" value="Peptidase_M28"/>
    <property type="match status" value="1"/>
</dbReference>
<reference evidence="5 6" key="1">
    <citation type="submission" date="2014-08" db="EMBL/GenBank/DDBJ databases">
        <title>Porphyromonas gulae strain:COT-052_OH3439 Genome sequencing.</title>
        <authorList>
            <person name="Wallis C."/>
            <person name="Deusch O."/>
            <person name="O'Flynn C."/>
            <person name="Davis I."/>
            <person name="Jospin G."/>
            <person name="Darling A.E."/>
            <person name="Coil D.A."/>
            <person name="Alexiev A."/>
            <person name="Horsfall A."/>
            <person name="Kirkwood N."/>
            <person name="Harris S."/>
            <person name="Eisen J.A."/>
        </authorList>
    </citation>
    <scope>NUCLEOTIDE SEQUENCE [LARGE SCALE GENOMIC DNA]</scope>
    <source>
        <strain evidence="6">COT-052 OH3439</strain>
    </source>
</reference>
<keyword evidence="1 5" id="KW-0808">Transferase</keyword>
<dbReference type="SUPFAM" id="SSF53187">
    <property type="entry name" value="Zn-dependent exopeptidases"/>
    <property type="match status" value="1"/>
</dbReference>
<gene>
    <name evidence="5" type="ORF">HR15_09210</name>
</gene>
<dbReference type="RefSeq" id="WP_039425925.1">
    <property type="nucleotide sequence ID" value="NZ_JRAK01000123.1"/>
</dbReference>
<evidence type="ECO:0000256" key="1">
    <source>
        <dbReference type="ARBA" id="ARBA00022679"/>
    </source>
</evidence>
<dbReference type="InterPro" id="IPR040234">
    <property type="entry name" value="QC/QCL"/>
</dbReference>